<dbReference type="Gene3D" id="3.40.30.10">
    <property type="entry name" value="Glutaredoxin"/>
    <property type="match status" value="1"/>
</dbReference>
<evidence type="ECO:0000313" key="2">
    <source>
        <dbReference type="Proteomes" id="UP001596408"/>
    </source>
</evidence>
<name>A0ABD5U004_9EURY</name>
<gene>
    <name evidence="1" type="ORF">ACFQEV_14670</name>
</gene>
<sequence length="49" mass="5316">MDAARREFGVDSAPAVLVFRGGELRETLTGRCRPETLAERFDEAFGGSA</sequence>
<dbReference type="InterPro" id="IPR036249">
    <property type="entry name" value="Thioredoxin-like_sf"/>
</dbReference>
<comment type="caution">
    <text evidence="1">The sequence shown here is derived from an EMBL/GenBank/DDBJ whole genome shotgun (WGS) entry which is preliminary data.</text>
</comment>
<dbReference type="AlphaFoldDB" id="A0ABD5U004"/>
<dbReference type="EMBL" id="JBHSXH010000015">
    <property type="protein sequence ID" value="MFC6826223.1"/>
    <property type="molecule type" value="Genomic_DNA"/>
</dbReference>
<protein>
    <recommendedName>
        <fullName evidence="3">Thioredoxin</fullName>
    </recommendedName>
</protein>
<dbReference type="Proteomes" id="UP001596408">
    <property type="component" value="Unassembled WGS sequence"/>
</dbReference>
<dbReference type="RefSeq" id="WP_379697491.1">
    <property type="nucleotide sequence ID" value="NZ_JBHSXH010000015.1"/>
</dbReference>
<evidence type="ECO:0000313" key="1">
    <source>
        <dbReference type="EMBL" id="MFC6826223.1"/>
    </source>
</evidence>
<dbReference type="SUPFAM" id="SSF52833">
    <property type="entry name" value="Thioredoxin-like"/>
    <property type="match status" value="1"/>
</dbReference>
<proteinExistence type="predicted"/>
<evidence type="ECO:0008006" key="3">
    <source>
        <dbReference type="Google" id="ProtNLM"/>
    </source>
</evidence>
<accession>A0ABD5U004</accession>
<reference evidence="1 2" key="1">
    <citation type="journal article" date="2019" name="Int. J. Syst. Evol. Microbiol.">
        <title>The Global Catalogue of Microorganisms (GCM) 10K type strain sequencing project: providing services to taxonomists for standard genome sequencing and annotation.</title>
        <authorList>
            <consortium name="The Broad Institute Genomics Platform"/>
            <consortium name="The Broad Institute Genome Sequencing Center for Infectious Disease"/>
            <person name="Wu L."/>
            <person name="Ma J."/>
        </authorList>
    </citation>
    <scope>NUCLEOTIDE SEQUENCE [LARGE SCALE GENOMIC DNA]</scope>
    <source>
        <strain evidence="1 2">YIM 94188</strain>
    </source>
</reference>
<keyword evidence="2" id="KW-1185">Reference proteome</keyword>
<organism evidence="1 2">
    <name type="scientific">Halopelagius fulvigenes</name>
    <dbReference type="NCBI Taxonomy" id="1198324"/>
    <lineage>
        <taxon>Archaea</taxon>
        <taxon>Methanobacteriati</taxon>
        <taxon>Methanobacteriota</taxon>
        <taxon>Stenosarchaea group</taxon>
        <taxon>Halobacteria</taxon>
        <taxon>Halobacteriales</taxon>
        <taxon>Haloferacaceae</taxon>
    </lineage>
</organism>